<dbReference type="EMBL" id="AZHB01000009">
    <property type="protein sequence ID" value="OAA65041.1"/>
    <property type="molecule type" value="Genomic_DNA"/>
</dbReference>
<gene>
    <name evidence="2" type="ORF">ISF_04451</name>
</gene>
<evidence type="ECO:0000256" key="1">
    <source>
        <dbReference type="SAM" id="MobiDB-lite"/>
    </source>
</evidence>
<dbReference type="Proteomes" id="UP000076744">
    <property type="component" value="Unassembled WGS sequence"/>
</dbReference>
<name>A0A167XJD1_CORFA</name>
<dbReference type="SUPFAM" id="SSF57959">
    <property type="entry name" value="Leucine zipper domain"/>
    <property type="match status" value="1"/>
</dbReference>
<feature type="region of interest" description="Disordered" evidence="1">
    <location>
        <begin position="228"/>
        <end position="257"/>
    </location>
</feature>
<accession>A0A167XJD1</accession>
<dbReference type="PANTHER" id="PTHR37012:SF2">
    <property type="entry name" value="BZIP DOMAIN-CONTAINING PROTEIN-RELATED"/>
    <property type="match status" value="1"/>
</dbReference>
<dbReference type="Gene3D" id="1.20.5.170">
    <property type="match status" value="1"/>
</dbReference>
<dbReference type="GeneID" id="30020743"/>
<organism evidence="2 3">
    <name type="scientific">Cordyceps fumosorosea (strain ARSEF 2679)</name>
    <name type="common">Isaria fumosorosea</name>
    <dbReference type="NCBI Taxonomy" id="1081104"/>
    <lineage>
        <taxon>Eukaryota</taxon>
        <taxon>Fungi</taxon>
        <taxon>Dikarya</taxon>
        <taxon>Ascomycota</taxon>
        <taxon>Pezizomycotina</taxon>
        <taxon>Sordariomycetes</taxon>
        <taxon>Hypocreomycetidae</taxon>
        <taxon>Hypocreales</taxon>
        <taxon>Cordycipitaceae</taxon>
        <taxon>Cordyceps</taxon>
    </lineage>
</organism>
<feature type="compositionally biased region" description="Low complexity" evidence="1">
    <location>
        <begin position="231"/>
        <end position="252"/>
    </location>
</feature>
<dbReference type="OrthoDB" id="3535998at2759"/>
<dbReference type="AlphaFoldDB" id="A0A167XJD1"/>
<dbReference type="CDD" id="cd14688">
    <property type="entry name" value="bZIP_YAP"/>
    <property type="match status" value="1"/>
</dbReference>
<reference evidence="2 3" key="1">
    <citation type="journal article" date="2016" name="Genome Biol. Evol.">
        <title>Divergent and convergent evolution of fungal pathogenicity.</title>
        <authorList>
            <person name="Shang Y."/>
            <person name="Xiao G."/>
            <person name="Zheng P."/>
            <person name="Cen K."/>
            <person name="Zhan S."/>
            <person name="Wang C."/>
        </authorList>
    </citation>
    <scope>NUCLEOTIDE SEQUENCE [LARGE SCALE GENOMIC DNA]</scope>
    <source>
        <strain evidence="2 3">ARSEF 2679</strain>
    </source>
</reference>
<sequence>MTLGRPVSDESSSSSKSSKRKGTRSVSTLTPSQLARKRANDREAQRAIRARTKEHIERLERELEELRSHQNRDRTLQDLLRRNKALEDELSRLRESMGMSMTSSPYSAPAAYDEQQSAPPHAAATSGSGPIPSPRMSPLASSADYNPLPDYGQHYVAIPGSNVDSWAANVPSHISSTVSSPSSSADDYVSGYIPTSVPTTMMPTSNSLESIDNFRINNMPMQGVPPAVYMQQQQQQSQHQHQQPPPQGSSQGDWPMYSVYYNSQLPKGSEACLSR</sequence>
<evidence type="ECO:0000313" key="2">
    <source>
        <dbReference type="EMBL" id="OAA65041.1"/>
    </source>
</evidence>
<dbReference type="RefSeq" id="XP_018705013.1">
    <property type="nucleotide sequence ID" value="XM_018848057.1"/>
</dbReference>
<keyword evidence="3" id="KW-1185">Reference proteome</keyword>
<dbReference type="GO" id="GO:0003700">
    <property type="term" value="F:DNA-binding transcription factor activity"/>
    <property type="evidence" value="ECO:0007669"/>
    <property type="project" value="InterPro"/>
</dbReference>
<feature type="region of interest" description="Disordered" evidence="1">
    <location>
        <begin position="91"/>
        <end position="140"/>
    </location>
</feature>
<comment type="caution">
    <text evidence="2">The sequence shown here is derived from an EMBL/GenBank/DDBJ whole genome shotgun (WGS) entry which is preliminary data.</text>
</comment>
<proteinExistence type="predicted"/>
<feature type="region of interest" description="Disordered" evidence="1">
    <location>
        <begin position="1"/>
        <end position="45"/>
    </location>
</feature>
<dbReference type="InterPro" id="IPR046347">
    <property type="entry name" value="bZIP_sf"/>
</dbReference>
<dbReference type="PANTHER" id="PTHR37012">
    <property type="entry name" value="B-ZIP TRANSCRIPTION FACTOR (EUROFUNG)-RELATED"/>
    <property type="match status" value="1"/>
</dbReference>
<protein>
    <submittedName>
        <fullName evidence="2">BZIP transcription factor</fullName>
    </submittedName>
</protein>
<evidence type="ECO:0000313" key="3">
    <source>
        <dbReference type="Proteomes" id="UP000076744"/>
    </source>
</evidence>